<dbReference type="EMBL" id="CP108057">
    <property type="protein sequence ID" value="WUO45280.1"/>
    <property type="molecule type" value="Genomic_DNA"/>
</dbReference>
<proteinExistence type="predicted"/>
<accession>A0ABZ1REP7</accession>
<name>A0ABZ1REP7_9ACTN</name>
<organism evidence="2 3">
    <name type="scientific">Streptomyces goshikiensis</name>
    <dbReference type="NCBI Taxonomy" id="1942"/>
    <lineage>
        <taxon>Bacteria</taxon>
        <taxon>Bacillati</taxon>
        <taxon>Actinomycetota</taxon>
        <taxon>Actinomycetes</taxon>
        <taxon>Kitasatosporales</taxon>
        <taxon>Streptomycetaceae</taxon>
        <taxon>Streptomyces</taxon>
    </lineage>
</organism>
<keyword evidence="1" id="KW-1133">Transmembrane helix</keyword>
<evidence type="ECO:0000313" key="2">
    <source>
        <dbReference type="EMBL" id="WUO45280.1"/>
    </source>
</evidence>
<gene>
    <name evidence="2" type="ORF">OHU17_05265</name>
</gene>
<dbReference type="RefSeq" id="WP_328775350.1">
    <property type="nucleotide sequence ID" value="NZ_CP108057.1"/>
</dbReference>
<reference evidence="2" key="1">
    <citation type="submission" date="2022-10" db="EMBL/GenBank/DDBJ databases">
        <title>The complete genomes of actinobacterial strains from the NBC collection.</title>
        <authorList>
            <person name="Joergensen T.S."/>
            <person name="Alvarez Arevalo M."/>
            <person name="Sterndorff E.B."/>
            <person name="Faurdal D."/>
            <person name="Vuksanovic O."/>
            <person name="Mourched A.-S."/>
            <person name="Charusanti P."/>
            <person name="Shaw S."/>
            <person name="Blin K."/>
            <person name="Weber T."/>
        </authorList>
    </citation>
    <scope>NUCLEOTIDE SEQUENCE</scope>
    <source>
        <strain evidence="2">NBC_00283</strain>
    </source>
</reference>
<keyword evidence="3" id="KW-1185">Reference proteome</keyword>
<evidence type="ECO:0000256" key="1">
    <source>
        <dbReference type="SAM" id="Phobius"/>
    </source>
</evidence>
<protein>
    <submittedName>
        <fullName evidence="2">Uncharacterized protein</fullName>
    </submittedName>
</protein>
<dbReference type="Proteomes" id="UP001432075">
    <property type="component" value="Chromosome"/>
</dbReference>
<keyword evidence="1" id="KW-0472">Membrane</keyword>
<evidence type="ECO:0000313" key="3">
    <source>
        <dbReference type="Proteomes" id="UP001432075"/>
    </source>
</evidence>
<sequence length="73" mass="7700">MRHAAALTRADYLLNIRAWEALRRMTGSADGFVLVGVLRVGLVLALVGAGQKDVAQVVTLAGPLLPLTAFASR</sequence>
<keyword evidence="1" id="KW-0812">Transmembrane</keyword>
<feature type="transmembrane region" description="Helical" evidence="1">
    <location>
        <begin position="31"/>
        <end position="48"/>
    </location>
</feature>